<evidence type="ECO:0000313" key="2">
    <source>
        <dbReference type="Proteomes" id="UP000263232"/>
    </source>
</evidence>
<reference evidence="1 2" key="1">
    <citation type="submission" date="2017-09" db="EMBL/GenBank/DDBJ databases">
        <title>Complete genome sequence of Oxytococcus suis strain ZY16052.</title>
        <authorList>
            <person name="Li F."/>
        </authorList>
    </citation>
    <scope>NUCLEOTIDE SEQUENCE [LARGE SCALE GENOMIC DNA]</scope>
    <source>
        <strain evidence="1 2">ZY16052</strain>
    </source>
</reference>
<sequence>MFNQEFQAILEQFFVESQQNNHQRQNNSLIQVVQAEGTTVYAAGINRSRSEVASGAILMELPPNIVVRIPESQRGLLVQNLGSLLVDVEAIVDWLSSAGSDDLPSSC</sequence>
<keyword evidence="2" id="KW-1185">Reference proteome</keyword>
<dbReference type="RefSeq" id="WP_118990526.1">
    <property type="nucleotide sequence ID" value="NZ_CP023434.1"/>
</dbReference>
<gene>
    <name evidence="1" type="ORF">CL176_06225</name>
</gene>
<dbReference type="Proteomes" id="UP000263232">
    <property type="component" value="Chromosome"/>
</dbReference>
<dbReference type="KEGG" id="abae:CL176_06225"/>
<accession>A0A347WKL6</accession>
<proteinExistence type="predicted"/>
<dbReference type="AlphaFoldDB" id="A0A347WKL6"/>
<protein>
    <submittedName>
        <fullName evidence="1">Uncharacterized protein</fullName>
    </submittedName>
</protein>
<evidence type="ECO:0000313" key="1">
    <source>
        <dbReference type="EMBL" id="AXY25623.1"/>
    </source>
</evidence>
<name>A0A347WKL6_9LACT</name>
<dbReference type="EMBL" id="CP023434">
    <property type="protein sequence ID" value="AXY25623.1"/>
    <property type="molecule type" value="Genomic_DNA"/>
</dbReference>
<organism evidence="1 2">
    <name type="scientific">Suicoccus acidiformans</name>
    <dbReference type="NCBI Taxonomy" id="2036206"/>
    <lineage>
        <taxon>Bacteria</taxon>
        <taxon>Bacillati</taxon>
        <taxon>Bacillota</taxon>
        <taxon>Bacilli</taxon>
        <taxon>Lactobacillales</taxon>
        <taxon>Aerococcaceae</taxon>
        <taxon>Suicoccus</taxon>
    </lineage>
</organism>